<evidence type="ECO:0000256" key="8">
    <source>
        <dbReference type="ARBA" id="ARBA00023065"/>
    </source>
</evidence>
<evidence type="ECO:0000256" key="7">
    <source>
        <dbReference type="ARBA" id="ARBA00023004"/>
    </source>
</evidence>
<reference evidence="12" key="2">
    <citation type="journal article" date="2022" name="Res Sq">
        <title>Evolution of multicellular longitudinally dividing oral cavity symbionts (Neisseriaceae).</title>
        <authorList>
            <person name="Nyongesa S."/>
            <person name="Weber P."/>
            <person name="Bernet E."/>
            <person name="Pullido F."/>
            <person name="Nieckarz M."/>
            <person name="Delaby M."/>
            <person name="Nieves C."/>
            <person name="Viehboeck T."/>
            <person name="Krause N."/>
            <person name="Rivera-Millot A."/>
            <person name="Nakamura A."/>
            <person name="Vischer N."/>
            <person name="VanNieuwenhze M."/>
            <person name="Brun Y."/>
            <person name="Cava F."/>
            <person name="Bulgheresi S."/>
            <person name="Veyrier F."/>
        </authorList>
    </citation>
    <scope>NUCLEOTIDE SEQUENCE</scope>
    <source>
        <strain evidence="12">SAG 1488-6</strain>
    </source>
</reference>
<proteinExistence type="inferred from homology"/>
<evidence type="ECO:0000256" key="5">
    <source>
        <dbReference type="ARBA" id="ARBA00022692"/>
    </source>
</evidence>
<sequence>MAQYRFAKNWQVQVNARNLTDKDYVSACSFYCYYGAGRSVEANLSYKW</sequence>
<name>A0ABY4E6J9_VITST</name>
<evidence type="ECO:0000313" key="13">
    <source>
        <dbReference type="Proteomes" id="UP000832034"/>
    </source>
</evidence>
<comment type="subcellular location">
    <subcellularLocation>
        <location evidence="1 11">Cell outer membrane</location>
        <topology evidence="1 11">Multi-pass membrane protein</topology>
    </subcellularLocation>
</comment>
<evidence type="ECO:0000256" key="6">
    <source>
        <dbReference type="ARBA" id="ARBA00022729"/>
    </source>
</evidence>
<keyword evidence="6" id="KW-0732">Signal</keyword>
<keyword evidence="7" id="KW-0408">Iron</keyword>
<dbReference type="SUPFAM" id="SSF56935">
    <property type="entry name" value="Porins"/>
    <property type="match status" value="1"/>
</dbReference>
<keyword evidence="9 11" id="KW-0472">Membrane</keyword>
<organism evidence="12 13">
    <name type="scientific">Vitreoscilla stercoraria</name>
    <dbReference type="NCBI Taxonomy" id="61"/>
    <lineage>
        <taxon>Bacteria</taxon>
        <taxon>Pseudomonadati</taxon>
        <taxon>Pseudomonadota</taxon>
        <taxon>Betaproteobacteria</taxon>
        <taxon>Neisseriales</taxon>
        <taxon>Neisseriaceae</taxon>
        <taxon>Vitreoscilla</taxon>
    </lineage>
</organism>
<dbReference type="Proteomes" id="UP000832034">
    <property type="component" value="Chromosome"/>
</dbReference>
<evidence type="ECO:0000256" key="3">
    <source>
        <dbReference type="ARBA" id="ARBA00022452"/>
    </source>
</evidence>
<keyword evidence="10 11" id="KW-0998">Cell outer membrane</keyword>
<keyword evidence="8" id="KW-0406">Ion transport</keyword>
<dbReference type="EMBL" id="CP091512">
    <property type="protein sequence ID" value="UOO91396.1"/>
    <property type="molecule type" value="Genomic_DNA"/>
</dbReference>
<keyword evidence="12" id="KW-0675">Receptor</keyword>
<keyword evidence="4" id="KW-0410">Iron transport</keyword>
<dbReference type="PANTHER" id="PTHR32552:SF68">
    <property type="entry name" value="FERRICHROME OUTER MEMBRANE TRANSPORTER_PHAGE RECEPTOR"/>
    <property type="match status" value="1"/>
</dbReference>
<evidence type="ECO:0000256" key="9">
    <source>
        <dbReference type="ARBA" id="ARBA00023136"/>
    </source>
</evidence>
<dbReference type="PANTHER" id="PTHR32552">
    <property type="entry name" value="FERRICHROME IRON RECEPTOR-RELATED"/>
    <property type="match status" value="1"/>
</dbReference>
<evidence type="ECO:0000256" key="1">
    <source>
        <dbReference type="ARBA" id="ARBA00004571"/>
    </source>
</evidence>
<keyword evidence="13" id="KW-1185">Reference proteome</keyword>
<evidence type="ECO:0000313" key="12">
    <source>
        <dbReference type="EMBL" id="UOO91396.1"/>
    </source>
</evidence>
<evidence type="ECO:0000256" key="2">
    <source>
        <dbReference type="ARBA" id="ARBA00022448"/>
    </source>
</evidence>
<gene>
    <name evidence="12" type="ORF">LVJ81_06880</name>
</gene>
<keyword evidence="3 11" id="KW-1134">Transmembrane beta strand</keyword>
<comment type="similarity">
    <text evidence="11">Belongs to the TonB-dependent receptor family.</text>
</comment>
<keyword evidence="5 11" id="KW-0812">Transmembrane</keyword>
<dbReference type="Gene3D" id="2.40.170.20">
    <property type="entry name" value="TonB-dependent receptor, beta-barrel domain"/>
    <property type="match status" value="1"/>
</dbReference>
<evidence type="ECO:0000256" key="10">
    <source>
        <dbReference type="ARBA" id="ARBA00023237"/>
    </source>
</evidence>
<keyword evidence="2 11" id="KW-0813">Transport</keyword>
<evidence type="ECO:0000256" key="4">
    <source>
        <dbReference type="ARBA" id="ARBA00022496"/>
    </source>
</evidence>
<accession>A0ABY4E6J9</accession>
<protein>
    <submittedName>
        <fullName evidence="12">TonB-dependent receptor</fullName>
    </submittedName>
</protein>
<dbReference type="InterPro" id="IPR039426">
    <property type="entry name" value="TonB-dep_rcpt-like"/>
</dbReference>
<dbReference type="PROSITE" id="PS52016">
    <property type="entry name" value="TONB_DEPENDENT_REC_3"/>
    <property type="match status" value="1"/>
</dbReference>
<evidence type="ECO:0000256" key="11">
    <source>
        <dbReference type="PROSITE-ProRule" id="PRU01360"/>
    </source>
</evidence>
<reference evidence="12" key="1">
    <citation type="submission" date="2021-12" db="EMBL/GenBank/DDBJ databases">
        <authorList>
            <person name="Veyrier F.J."/>
        </authorList>
    </citation>
    <scope>NUCLEOTIDE SEQUENCE</scope>
    <source>
        <strain evidence="12">SAG 1488-6</strain>
    </source>
</reference>
<dbReference type="InterPro" id="IPR036942">
    <property type="entry name" value="Beta-barrel_TonB_sf"/>
</dbReference>